<comment type="caution">
    <text evidence="5">The sequence shown here is derived from an EMBL/GenBank/DDBJ whole genome shotgun (WGS) entry which is preliminary data.</text>
</comment>
<dbReference type="PANTHER" id="PTHR43280">
    <property type="entry name" value="ARAC-FAMILY TRANSCRIPTIONAL REGULATOR"/>
    <property type="match status" value="1"/>
</dbReference>
<dbReference type="InterPro" id="IPR018060">
    <property type="entry name" value="HTH_AraC"/>
</dbReference>
<feature type="domain" description="HTH araC/xylS-type" evidence="4">
    <location>
        <begin position="191"/>
        <end position="289"/>
    </location>
</feature>
<dbReference type="SUPFAM" id="SSF51215">
    <property type="entry name" value="Regulatory protein AraC"/>
    <property type="match status" value="1"/>
</dbReference>
<keyword evidence="3" id="KW-0804">Transcription</keyword>
<dbReference type="InterPro" id="IPR020449">
    <property type="entry name" value="Tscrpt_reg_AraC-type_HTH"/>
</dbReference>
<dbReference type="EMBL" id="JBHULN010000039">
    <property type="protein sequence ID" value="MFD2574654.1"/>
    <property type="molecule type" value="Genomic_DNA"/>
</dbReference>
<dbReference type="SUPFAM" id="SSF46689">
    <property type="entry name" value="Homeodomain-like"/>
    <property type="match status" value="1"/>
</dbReference>
<organism evidence="5 6">
    <name type="scientific">Spirosoma soli</name>
    <dbReference type="NCBI Taxonomy" id="1770529"/>
    <lineage>
        <taxon>Bacteria</taxon>
        <taxon>Pseudomonadati</taxon>
        <taxon>Bacteroidota</taxon>
        <taxon>Cytophagia</taxon>
        <taxon>Cytophagales</taxon>
        <taxon>Cytophagaceae</taxon>
        <taxon>Spirosoma</taxon>
    </lineage>
</organism>
<dbReference type="PRINTS" id="PR00032">
    <property type="entry name" value="HTHARAC"/>
</dbReference>
<dbReference type="InterPro" id="IPR003313">
    <property type="entry name" value="AraC-bd"/>
</dbReference>
<proteinExistence type="predicted"/>
<name>A0ABW5MDS8_9BACT</name>
<dbReference type="Pfam" id="PF02311">
    <property type="entry name" value="AraC_binding"/>
    <property type="match status" value="1"/>
</dbReference>
<keyword evidence="1" id="KW-0805">Transcription regulation</keyword>
<evidence type="ECO:0000313" key="6">
    <source>
        <dbReference type="Proteomes" id="UP001597469"/>
    </source>
</evidence>
<dbReference type="PANTHER" id="PTHR43280:SF32">
    <property type="entry name" value="TRANSCRIPTIONAL REGULATORY PROTEIN"/>
    <property type="match status" value="1"/>
</dbReference>
<evidence type="ECO:0000256" key="1">
    <source>
        <dbReference type="ARBA" id="ARBA00023015"/>
    </source>
</evidence>
<dbReference type="InterPro" id="IPR009057">
    <property type="entry name" value="Homeodomain-like_sf"/>
</dbReference>
<protein>
    <submittedName>
        <fullName evidence="5">Helix-turn-helix domain-containing protein</fullName>
    </submittedName>
</protein>
<dbReference type="Gene3D" id="1.10.10.60">
    <property type="entry name" value="Homeodomain-like"/>
    <property type="match status" value="1"/>
</dbReference>
<evidence type="ECO:0000256" key="2">
    <source>
        <dbReference type="ARBA" id="ARBA00023125"/>
    </source>
</evidence>
<dbReference type="InterPro" id="IPR037923">
    <property type="entry name" value="HTH-like"/>
</dbReference>
<dbReference type="PROSITE" id="PS01124">
    <property type="entry name" value="HTH_ARAC_FAMILY_2"/>
    <property type="match status" value="1"/>
</dbReference>
<dbReference type="Pfam" id="PF12833">
    <property type="entry name" value="HTH_18"/>
    <property type="match status" value="1"/>
</dbReference>
<evidence type="ECO:0000259" key="4">
    <source>
        <dbReference type="PROSITE" id="PS01124"/>
    </source>
</evidence>
<dbReference type="SMART" id="SM00342">
    <property type="entry name" value="HTH_ARAC"/>
    <property type="match status" value="1"/>
</dbReference>
<dbReference type="Gene3D" id="2.60.120.10">
    <property type="entry name" value="Jelly Rolls"/>
    <property type="match status" value="1"/>
</dbReference>
<keyword evidence="6" id="KW-1185">Reference proteome</keyword>
<accession>A0ABW5MDS8</accession>
<evidence type="ECO:0000313" key="5">
    <source>
        <dbReference type="EMBL" id="MFD2574654.1"/>
    </source>
</evidence>
<reference evidence="6" key="1">
    <citation type="journal article" date="2019" name="Int. J. Syst. Evol. Microbiol.">
        <title>The Global Catalogue of Microorganisms (GCM) 10K type strain sequencing project: providing services to taxonomists for standard genome sequencing and annotation.</title>
        <authorList>
            <consortium name="The Broad Institute Genomics Platform"/>
            <consortium name="The Broad Institute Genome Sequencing Center for Infectious Disease"/>
            <person name="Wu L."/>
            <person name="Ma J."/>
        </authorList>
    </citation>
    <scope>NUCLEOTIDE SEQUENCE [LARGE SCALE GENOMIC DNA]</scope>
    <source>
        <strain evidence="6">KCTC 42805</strain>
    </source>
</reference>
<keyword evidence="2" id="KW-0238">DNA-binding</keyword>
<evidence type="ECO:0000256" key="3">
    <source>
        <dbReference type="ARBA" id="ARBA00023163"/>
    </source>
</evidence>
<dbReference type="InterPro" id="IPR014710">
    <property type="entry name" value="RmlC-like_jellyroll"/>
</dbReference>
<dbReference type="RefSeq" id="WP_381528731.1">
    <property type="nucleotide sequence ID" value="NZ_JBHULN010000039.1"/>
</dbReference>
<dbReference type="Proteomes" id="UP001597469">
    <property type="component" value="Unassembled WGS sequence"/>
</dbReference>
<gene>
    <name evidence="5" type="ORF">ACFSUS_28750</name>
</gene>
<sequence>MKEKSLPILHIDDFEQAPRHYPDVYVQLFREHVAQYQIVQAPHRHDFYLLAIFTKGQGTHTIDFIDYPIRPGSVFFMSPAQVHTWTYSEDADGYLFFFNPAFYLVDYSARKLFDLPLYHSLATPPVAYLSDPAAAEIEEIFVRVYQEALGSGYRREDIIRSYLNILLVKLSGFSLASHPYQFSAHAQSQIRQLELLVEKHYVEHKTVRDYADMMALSEKQLYTVCQTALGKSLQKIIQERLVLEAKRLLVHTELSVAQVADRLNFLDHSYFNRFFKKEAGVTPEQFRRDYQ</sequence>